<organism evidence="2 3">
    <name type="scientific">Xenotaenia resolanae</name>
    <dbReference type="NCBI Taxonomy" id="208358"/>
    <lineage>
        <taxon>Eukaryota</taxon>
        <taxon>Metazoa</taxon>
        <taxon>Chordata</taxon>
        <taxon>Craniata</taxon>
        <taxon>Vertebrata</taxon>
        <taxon>Euteleostomi</taxon>
        <taxon>Actinopterygii</taxon>
        <taxon>Neopterygii</taxon>
        <taxon>Teleostei</taxon>
        <taxon>Neoteleostei</taxon>
        <taxon>Acanthomorphata</taxon>
        <taxon>Ovalentaria</taxon>
        <taxon>Atherinomorphae</taxon>
        <taxon>Cyprinodontiformes</taxon>
        <taxon>Goodeidae</taxon>
        <taxon>Xenotaenia</taxon>
    </lineage>
</organism>
<evidence type="ECO:0000256" key="1">
    <source>
        <dbReference type="SAM" id="MobiDB-lite"/>
    </source>
</evidence>
<protein>
    <submittedName>
        <fullName evidence="2">Uncharacterized protein</fullName>
    </submittedName>
</protein>
<gene>
    <name evidence="2" type="ORF">XENORESO_010140</name>
</gene>
<keyword evidence="3" id="KW-1185">Reference proteome</keyword>
<feature type="region of interest" description="Disordered" evidence="1">
    <location>
        <begin position="39"/>
        <end position="71"/>
    </location>
</feature>
<evidence type="ECO:0000313" key="3">
    <source>
        <dbReference type="Proteomes" id="UP001444071"/>
    </source>
</evidence>
<dbReference type="EMBL" id="JAHRIM010043179">
    <property type="protein sequence ID" value="MEQ2267759.1"/>
    <property type="molecule type" value="Genomic_DNA"/>
</dbReference>
<feature type="non-terminal residue" evidence="2">
    <location>
        <position position="1"/>
    </location>
</feature>
<feature type="compositionally biased region" description="Acidic residues" evidence="1">
    <location>
        <begin position="39"/>
        <end position="48"/>
    </location>
</feature>
<feature type="non-terminal residue" evidence="2">
    <location>
        <position position="188"/>
    </location>
</feature>
<accession>A0ABV0WF55</accession>
<dbReference type="Proteomes" id="UP001444071">
    <property type="component" value="Unassembled WGS sequence"/>
</dbReference>
<sequence length="188" mass="20715">PLSSLFQLFHCVGEVETCVRNSGKVGFEFSIIQLPSAEEDEGFDEDEGAPMKAGNKGRDTQQLKGNSEQQERLRIRPGLPKVIPAVGYIGAGSERHLRVLYLPGIPEVFEKQFQLQVAFLPPQEITLTGVGVIPRIRLNLPRNLSEECYSDVLQQAQAAVEAQRVRQELEHGIPVGRGPQETADCAPT</sequence>
<dbReference type="InterPro" id="IPR013783">
    <property type="entry name" value="Ig-like_fold"/>
</dbReference>
<comment type="caution">
    <text evidence="2">The sequence shown here is derived from an EMBL/GenBank/DDBJ whole genome shotgun (WGS) entry which is preliminary data.</text>
</comment>
<dbReference type="Gene3D" id="2.60.40.10">
    <property type="entry name" value="Immunoglobulins"/>
    <property type="match status" value="1"/>
</dbReference>
<dbReference type="PANTHER" id="PTHR23053">
    <property type="entry name" value="DLEC1 DELETED IN LUNG AND ESOPHAGEAL CANCER 1"/>
    <property type="match status" value="1"/>
</dbReference>
<reference evidence="2 3" key="1">
    <citation type="submission" date="2021-06" db="EMBL/GenBank/DDBJ databases">
        <authorList>
            <person name="Palmer J.M."/>
        </authorList>
    </citation>
    <scope>NUCLEOTIDE SEQUENCE [LARGE SCALE GENOMIC DNA]</scope>
    <source>
        <strain evidence="2 3">XR_2019</strain>
        <tissue evidence="2">Muscle</tissue>
    </source>
</reference>
<dbReference type="InterPro" id="IPR033305">
    <property type="entry name" value="Hydin-like"/>
</dbReference>
<dbReference type="PANTHER" id="PTHR23053:SF0">
    <property type="entry name" value="HYDROCEPHALUS-INDUCING PROTEIN HOMOLOG"/>
    <property type="match status" value="1"/>
</dbReference>
<evidence type="ECO:0000313" key="2">
    <source>
        <dbReference type="EMBL" id="MEQ2267759.1"/>
    </source>
</evidence>
<name>A0ABV0WF55_9TELE</name>
<proteinExistence type="predicted"/>